<organism evidence="1 2">
    <name type="scientific">Schwartzia succinivorans DSM 10502</name>
    <dbReference type="NCBI Taxonomy" id="1123243"/>
    <lineage>
        <taxon>Bacteria</taxon>
        <taxon>Bacillati</taxon>
        <taxon>Bacillota</taxon>
        <taxon>Negativicutes</taxon>
        <taxon>Selenomonadales</taxon>
        <taxon>Selenomonadaceae</taxon>
        <taxon>Schwartzia</taxon>
    </lineage>
</organism>
<name>A0A1M4UHI2_9FIRM</name>
<reference evidence="1 2" key="1">
    <citation type="submission" date="2016-11" db="EMBL/GenBank/DDBJ databases">
        <authorList>
            <person name="Jaros S."/>
            <person name="Januszkiewicz K."/>
            <person name="Wedrychowicz H."/>
        </authorList>
    </citation>
    <scope>NUCLEOTIDE SEQUENCE [LARGE SCALE GENOMIC DNA]</scope>
    <source>
        <strain evidence="1 2">DSM 10502</strain>
    </source>
</reference>
<gene>
    <name evidence="1" type="ORF">SAMN02745190_00664</name>
</gene>
<evidence type="ECO:0000313" key="2">
    <source>
        <dbReference type="Proteomes" id="UP000184404"/>
    </source>
</evidence>
<dbReference type="Proteomes" id="UP000184404">
    <property type="component" value="Unassembled WGS sequence"/>
</dbReference>
<dbReference type="EMBL" id="FQUG01000003">
    <property type="protein sequence ID" value="SHE56242.1"/>
    <property type="molecule type" value="Genomic_DNA"/>
</dbReference>
<evidence type="ECO:0000313" key="1">
    <source>
        <dbReference type="EMBL" id="SHE56242.1"/>
    </source>
</evidence>
<protein>
    <submittedName>
        <fullName evidence="1">Uncharacterized protein</fullName>
    </submittedName>
</protein>
<dbReference type="AlphaFoldDB" id="A0A1M4UHI2"/>
<sequence length="49" mass="5709">MLIKRKFILGTGFEKEWANLKLKDDDLRRLQRDLLSNPKTGPVMRGVIP</sequence>
<dbReference type="STRING" id="1123243.SAMN02745190_00664"/>
<proteinExistence type="predicted"/>
<accession>A0A1M4UHI2</accession>
<keyword evidence="2" id="KW-1185">Reference proteome</keyword>